<dbReference type="Proteomes" id="UP000616201">
    <property type="component" value="Unassembled WGS sequence"/>
</dbReference>
<dbReference type="AlphaFoldDB" id="A0A928UVI1"/>
<comment type="caution">
    <text evidence="2">The sequence shown here is derived from an EMBL/GenBank/DDBJ whole genome shotgun (WGS) entry which is preliminary data.</text>
</comment>
<gene>
    <name evidence="2" type="ORF">C4F49_03095</name>
</gene>
<feature type="chain" id="PRO_5037411852" evidence="1">
    <location>
        <begin position="21"/>
        <end position="62"/>
    </location>
</feature>
<proteinExistence type="predicted"/>
<evidence type="ECO:0000313" key="3">
    <source>
        <dbReference type="Proteomes" id="UP000616201"/>
    </source>
</evidence>
<evidence type="ECO:0000313" key="2">
    <source>
        <dbReference type="EMBL" id="MBE8712668.1"/>
    </source>
</evidence>
<name>A0A928UVI1_9SPHI</name>
<dbReference type="PROSITE" id="PS51257">
    <property type="entry name" value="PROKAR_LIPOPROTEIN"/>
    <property type="match status" value="1"/>
</dbReference>
<reference evidence="2" key="1">
    <citation type="submission" date="2018-02" db="EMBL/GenBank/DDBJ databases">
        <authorList>
            <person name="Vasarhelyi B.M."/>
            <person name="Deshmukh S."/>
            <person name="Balint B."/>
            <person name="Kukolya J."/>
        </authorList>
    </citation>
    <scope>NUCLEOTIDE SEQUENCE</scope>
    <source>
        <strain evidence="2">KB22</strain>
    </source>
</reference>
<keyword evidence="3" id="KW-1185">Reference proteome</keyword>
<accession>A0A928UVI1</accession>
<organism evidence="2 3">
    <name type="scientific">Sphingobacterium hungaricum</name>
    <dbReference type="NCBI Taxonomy" id="2082723"/>
    <lineage>
        <taxon>Bacteria</taxon>
        <taxon>Pseudomonadati</taxon>
        <taxon>Bacteroidota</taxon>
        <taxon>Sphingobacteriia</taxon>
        <taxon>Sphingobacteriales</taxon>
        <taxon>Sphingobacteriaceae</taxon>
        <taxon>Sphingobacterium</taxon>
    </lineage>
</organism>
<sequence>MRLFKVITFLVLLITMNVFSGCEPEDDGADIVPEAKVVGKYKHTQSGVIIDVRYNLGVTPKR</sequence>
<evidence type="ECO:0000256" key="1">
    <source>
        <dbReference type="SAM" id="SignalP"/>
    </source>
</evidence>
<feature type="signal peptide" evidence="1">
    <location>
        <begin position="1"/>
        <end position="20"/>
    </location>
</feature>
<dbReference type="EMBL" id="PRDK01000002">
    <property type="protein sequence ID" value="MBE8712668.1"/>
    <property type="molecule type" value="Genomic_DNA"/>
</dbReference>
<protein>
    <submittedName>
        <fullName evidence="2">Uncharacterized protein</fullName>
    </submittedName>
</protein>
<keyword evidence="1" id="KW-0732">Signal</keyword>